<dbReference type="InterPro" id="IPR006029">
    <property type="entry name" value="Neurotrans-gated_channel_TM"/>
</dbReference>
<keyword evidence="4 5" id="KW-0472">Membrane</keyword>
<evidence type="ECO:0000256" key="2">
    <source>
        <dbReference type="ARBA" id="ARBA00022692"/>
    </source>
</evidence>
<dbReference type="Gene3D" id="1.20.58.390">
    <property type="entry name" value="Neurotransmitter-gated ion-channel transmembrane domain"/>
    <property type="match status" value="1"/>
</dbReference>
<evidence type="ECO:0000256" key="4">
    <source>
        <dbReference type="ARBA" id="ARBA00023136"/>
    </source>
</evidence>
<comment type="subcellular location">
    <subcellularLocation>
        <location evidence="1">Membrane</location>
        <topology evidence="1">Multi-pass membrane protein</topology>
    </subcellularLocation>
</comment>
<dbReference type="InterPro" id="IPR036734">
    <property type="entry name" value="Neur_chan_lig-bd_sf"/>
</dbReference>
<keyword evidence="3 5" id="KW-1133">Transmembrane helix</keyword>
<dbReference type="Pfam" id="PF02932">
    <property type="entry name" value="Neur_chan_memb"/>
    <property type="match status" value="1"/>
</dbReference>
<keyword evidence="2 5" id="KW-0812">Transmembrane</keyword>
<dbReference type="AlphaFoldDB" id="A0A0P4VZI2"/>
<feature type="transmembrane region" description="Helical" evidence="5">
    <location>
        <begin position="305"/>
        <end position="324"/>
    </location>
</feature>
<dbReference type="EMBL" id="GDRN01104937">
    <property type="protein sequence ID" value="JAI57822.1"/>
    <property type="molecule type" value="Transcribed_RNA"/>
</dbReference>
<keyword evidence="6" id="KW-0732">Signal</keyword>
<feature type="signal peptide" evidence="6">
    <location>
        <begin position="1"/>
        <end position="21"/>
    </location>
</feature>
<dbReference type="Gene3D" id="2.70.170.10">
    <property type="entry name" value="Neurotransmitter-gated ion-channel ligand-binding domain"/>
    <property type="match status" value="1"/>
</dbReference>
<feature type="chain" id="PRO_5006070206" evidence="6">
    <location>
        <begin position="22"/>
        <end position="418"/>
    </location>
</feature>
<dbReference type="GO" id="GO:0005230">
    <property type="term" value="F:extracellular ligand-gated monoatomic ion channel activity"/>
    <property type="evidence" value="ECO:0007669"/>
    <property type="project" value="InterPro"/>
</dbReference>
<dbReference type="GO" id="GO:0016020">
    <property type="term" value="C:membrane"/>
    <property type="evidence" value="ECO:0007669"/>
    <property type="project" value="UniProtKB-SubCell"/>
</dbReference>
<feature type="domain" description="Neurotransmitter-gated ion-channel transmembrane" evidence="8">
    <location>
        <begin position="247"/>
        <end position="334"/>
    </location>
</feature>
<sequence length="418" mass="46985">MVAQRLLVVVITAAALQQVLADGQQNLTPEERLKKKLLEGYDKTTLPQRENNGTTTVYMAVQIQGTWIEEDKQVIHINAWFLQTWIDPRLTWDHKDYGGLKNVHFGDHEVWQPGIVLYNNADVTKVDPYGNTDLIIEADGTVWWVPPATLRAECPLDVTYWPYDTQICGLYLGSWTRHGYHIDIQLYRNKSKVLSGWFMKHTHSWQFLGGQLSVQVKEYPTASLRYVMLQMIVGFSRVSPIFTYTVVFPAIVVSALTLLQFVLPMREPRRLMLGCVSLLLTLMHLVYLVSVVPTLSDSVPIVVKFFGQTLAVTVVSVGVSATLLRLTDTRQPTISFAPPIALKTLLTGPLGTILFLRQYTDKVGMSGGAAEDGEVLEETRPTSHHYEWLLVAAAVDRIAVLAFITTFFITFIAYVAAV</sequence>
<name>A0A0P4VZI2_SCYOL</name>
<dbReference type="Pfam" id="PF02931">
    <property type="entry name" value="Neur_chan_LBD"/>
    <property type="match status" value="1"/>
</dbReference>
<proteinExistence type="predicted"/>
<feature type="transmembrane region" description="Helical" evidence="5">
    <location>
        <begin position="241"/>
        <end position="259"/>
    </location>
</feature>
<reference evidence="9" key="1">
    <citation type="submission" date="2015-09" db="EMBL/GenBank/DDBJ databases">
        <title>Scylla olivacea transcriptome.</title>
        <authorList>
            <person name="Ikhwanuddin M."/>
        </authorList>
    </citation>
    <scope>NUCLEOTIDE SEQUENCE</scope>
</reference>
<dbReference type="GO" id="GO:0004888">
    <property type="term" value="F:transmembrane signaling receptor activity"/>
    <property type="evidence" value="ECO:0007669"/>
    <property type="project" value="InterPro"/>
</dbReference>
<protein>
    <submittedName>
        <fullName evidence="9">Uncharacterized protein</fullName>
    </submittedName>
</protein>
<feature type="transmembrane region" description="Helical" evidence="5">
    <location>
        <begin position="271"/>
        <end position="293"/>
    </location>
</feature>
<dbReference type="PRINTS" id="PR00252">
    <property type="entry name" value="NRIONCHANNEL"/>
</dbReference>
<dbReference type="InterPro" id="IPR038050">
    <property type="entry name" value="Neuro_actylchol_rec"/>
</dbReference>
<evidence type="ECO:0000256" key="6">
    <source>
        <dbReference type="SAM" id="SignalP"/>
    </source>
</evidence>
<evidence type="ECO:0000313" key="9">
    <source>
        <dbReference type="EMBL" id="JAI57822.1"/>
    </source>
</evidence>
<evidence type="ECO:0000256" key="1">
    <source>
        <dbReference type="ARBA" id="ARBA00004141"/>
    </source>
</evidence>
<dbReference type="FunFam" id="2.70.170.10:FF:000028">
    <property type="entry name" value="AcetylCholine Receptor"/>
    <property type="match status" value="1"/>
</dbReference>
<dbReference type="InterPro" id="IPR006202">
    <property type="entry name" value="Neur_chan_lig-bd"/>
</dbReference>
<dbReference type="SUPFAM" id="SSF63712">
    <property type="entry name" value="Nicotinic receptor ligand binding domain-like"/>
    <property type="match status" value="1"/>
</dbReference>
<organism evidence="9">
    <name type="scientific">Scylla olivacea</name>
    <name type="common">Orange mud crab</name>
    <name type="synonym">Cancer olivacea</name>
    <dbReference type="NCBI Taxonomy" id="85551"/>
    <lineage>
        <taxon>Eukaryota</taxon>
        <taxon>Metazoa</taxon>
        <taxon>Ecdysozoa</taxon>
        <taxon>Arthropoda</taxon>
        <taxon>Crustacea</taxon>
        <taxon>Multicrustacea</taxon>
        <taxon>Malacostraca</taxon>
        <taxon>Eumalacostraca</taxon>
        <taxon>Eucarida</taxon>
        <taxon>Decapoda</taxon>
        <taxon>Pleocyemata</taxon>
        <taxon>Brachyura</taxon>
        <taxon>Eubrachyura</taxon>
        <taxon>Portunoidea</taxon>
        <taxon>Portunidae</taxon>
        <taxon>Portuninae</taxon>
        <taxon>Scylla</taxon>
    </lineage>
</organism>
<feature type="transmembrane region" description="Helical" evidence="5">
    <location>
        <begin position="398"/>
        <end position="417"/>
    </location>
</feature>
<dbReference type="PANTHER" id="PTHR18945">
    <property type="entry name" value="NEUROTRANSMITTER GATED ION CHANNEL"/>
    <property type="match status" value="1"/>
</dbReference>
<dbReference type="SUPFAM" id="SSF90112">
    <property type="entry name" value="Neurotransmitter-gated ion-channel transmembrane pore"/>
    <property type="match status" value="1"/>
</dbReference>
<evidence type="ECO:0000259" key="7">
    <source>
        <dbReference type="Pfam" id="PF02931"/>
    </source>
</evidence>
<evidence type="ECO:0000259" key="8">
    <source>
        <dbReference type="Pfam" id="PF02932"/>
    </source>
</evidence>
<evidence type="ECO:0000256" key="5">
    <source>
        <dbReference type="SAM" id="Phobius"/>
    </source>
</evidence>
<dbReference type="InterPro" id="IPR006201">
    <property type="entry name" value="Neur_channel"/>
</dbReference>
<accession>A0A0P4VZI2</accession>
<evidence type="ECO:0000256" key="3">
    <source>
        <dbReference type="ARBA" id="ARBA00022989"/>
    </source>
</evidence>
<dbReference type="InterPro" id="IPR036719">
    <property type="entry name" value="Neuro-gated_channel_TM_sf"/>
</dbReference>
<feature type="transmembrane region" description="Helical" evidence="5">
    <location>
        <begin position="336"/>
        <end position="356"/>
    </location>
</feature>
<feature type="domain" description="Neurotransmitter-gated ion-channel ligand-binding" evidence="7">
    <location>
        <begin position="30"/>
        <end position="216"/>
    </location>
</feature>